<comment type="caution">
    <text evidence="3">The sequence shown here is derived from an EMBL/GenBank/DDBJ whole genome shotgun (WGS) entry which is preliminary data.</text>
</comment>
<reference evidence="3 4" key="1">
    <citation type="submission" date="2019-03" db="EMBL/GenBank/DDBJ databases">
        <title>Sequencing 23 genomes of Wallemia ichthyophaga.</title>
        <authorList>
            <person name="Gostincar C."/>
        </authorList>
    </citation>
    <scope>NUCLEOTIDE SEQUENCE [LARGE SCALE GENOMIC DNA]</scope>
    <source>
        <strain evidence="3 4">EXF-5753</strain>
    </source>
</reference>
<feature type="compositionally biased region" description="Basic and acidic residues" evidence="1">
    <location>
        <begin position="31"/>
        <end position="95"/>
    </location>
</feature>
<evidence type="ECO:0000256" key="2">
    <source>
        <dbReference type="SAM" id="SignalP"/>
    </source>
</evidence>
<sequence>MHFNSAKAITVLAFTGAIASVAASPASTNDVTRRGDDKKDVDYKDYKEDDKKGVDYGKYGKDDKHYGYKDDKKGVDYGKYGKDDKHYGYKDDKKG</sequence>
<keyword evidence="2" id="KW-0732">Signal</keyword>
<gene>
    <name evidence="3" type="ORF">E3P99_04128</name>
</gene>
<feature type="non-terminal residue" evidence="3">
    <location>
        <position position="95"/>
    </location>
</feature>
<feature type="signal peptide" evidence="2">
    <location>
        <begin position="1"/>
        <end position="23"/>
    </location>
</feature>
<accession>A0A4T0FBG9</accession>
<dbReference type="AlphaFoldDB" id="A0A4T0FBG9"/>
<proteinExistence type="predicted"/>
<name>A0A4T0FBG9_9BASI</name>
<feature type="chain" id="PRO_5020798249" evidence="2">
    <location>
        <begin position="24"/>
        <end position="95"/>
    </location>
</feature>
<evidence type="ECO:0000313" key="3">
    <source>
        <dbReference type="EMBL" id="TIA84445.1"/>
    </source>
</evidence>
<organism evidence="3 4">
    <name type="scientific">Wallemia hederae</name>
    <dbReference type="NCBI Taxonomy" id="1540922"/>
    <lineage>
        <taxon>Eukaryota</taxon>
        <taxon>Fungi</taxon>
        <taxon>Dikarya</taxon>
        <taxon>Basidiomycota</taxon>
        <taxon>Wallemiomycotina</taxon>
        <taxon>Wallemiomycetes</taxon>
        <taxon>Wallemiales</taxon>
        <taxon>Wallemiaceae</taxon>
        <taxon>Wallemia</taxon>
    </lineage>
</organism>
<dbReference type="EMBL" id="SPNW01000165">
    <property type="protein sequence ID" value="TIA84445.1"/>
    <property type="molecule type" value="Genomic_DNA"/>
</dbReference>
<dbReference type="Proteomes" id="UP000310189">
    <property type="component" value="Unassembled WGS sequence"/>
</dbReference>
<protein>
    <submittedName>
        <fullName evidence="3">Uncharacterized protein</fullName>
    </submittedName>
</protein>
<evidence type="ECO:0000256" key="1">
    <source>
        <dbReference type="SAM" id="MobiDB-lite"/>
    </source>
</evidence>
<evidence type="ECO:0000313" key="4">
    <source>
        <dbReference type="Proteomes" id="UP000310189"/>
    </source>
</evidence>
<keyword evidence="4" id="KW-1185">Reference proteome</keyword>
<feature type="region of interest" description="Disordered" evidence="1">
    <location>
        <begin position="23"/>
        <end position="95"/>
    </location>
</feature>